<dbReference type="Proteomes" id="UP000094067">
    <property type="component" value="Unassembled WGS sequence"/>
</dbReference>
<protein>
    <submittedName>
        <fullName evidence="9">Enterobactin exporter EntS</fullName>
    </submittedName>
</protein>
<evidence type="ECO:0000256" key="2">
    <source>
        <dbReference type="ARBA" id="ARBA00022448"/>
    </source>
</evidence>
<dbReference type="PANTHER" id="PTHR43266">
    <property type="entry name" value="MACROLIDE-EFFLUX PROTEIN"/>
    <property type="match status" value="1"/>
</dbReference>
<dbReference type="PANTHER" id="PTHR43266:SF9">
    <property type="entry name" value="PERMEASE, MAJOR FACILITATOR SUPERFAMILY-RELATED"/>
    <property type="match status" value="1"/>
</dbReference>
<dbReference type="RefSeq" id="WP_069154552.1">
    <property type="nucleotide sequence ID" value="NZ_MCGH01000003.1"/>
</dbReference>
<evidence type="ECO:0000256" key="4">
    <source>
        <dbReference type="ARBA" id="ARBA00022692"/>
    </source>
</evidence>
<feature type="transmembrane region" description="Helical" evidence="7">
    <location>
        <begin position="98"/>
        <end position="117"/>
    </location>
</feature>
<feature type="domain" description="Major facilitator superfamily (MFS) profile" evidence="8">
    <location>
        <begin position="8"/>
        <end position="409"/>
    </location>
</feature>
<comment type="caution">
    <text evidence="9">The sequence shown here is derived from an EMBL/GenBank/DDBJ whole genome shotgun (WGS) entry which is preliminary data.</text>
</comment>
<evidence type="ECO:0000313" key="9">
    <source>
        <dbReference type="EMBL" id="ODM04400.1"/>
    </source>
</evidence>
<sequence>MKKGFSKDFYLVLIGQIISLFGNAVIRFALPLHLLSVTHSPSLLGIVSGFAFLPLAVMSPVGGLIADRVNKRNIMVVLDFFTAGLVLAFLLLSGRVSLVGLILVMLFLLYGISGAYQPSVQASIPLLVTEEAIMPANALINMISSLSGLLGPALGGIAYGLWGITPILYLCAGCFFLSALMELFIHIPFTRKERTCSLFRELAGDIKESLLFITREKKEIGKLTLCCTAVNFFLSALMIISLPVIVMQILSFPKGNASEMYGFLQALMAAGGLAGGMAAGIFSKKLNIRNSWKLLFASSFLLIPMGAALQPAIPAYAAYTIIALSGLLIMALASLYTIQIMSYIQLTTPAALIGKVISWIIALSSCAQPAGQIMYGFLLEHLQTKIWLIFTLTALLSMLVSYWNKQAAKNL</sequence>
<dbReference type="Gene3D" id="1.20.1250.20">
    <property type="entry name" value="MFS general substrate transporter like domains"/>
    <property type="match status" value="1"/>
</dbReference>
<evidence type="ECO:0000256" key="6">
    <source>
        <dbReference type="ARBA" id="ARBA00023136"/>
    </source>
</evidence>
<feature type="transmembrane region" description="Helical" evidence="7">
    <location>
        <begin position="73"/>
        <end position="92"/>
    </location>
</feature>
<dbReference type="PROSITE" id="PS50850">
    <property type="entry name" value="MFS"/>
    <property type="match status" value="1"/>
</dbReference>
<keyword evidence="3" id="KW-1003">Cell membrane</keyword>
<dbReference type="InterPro" id="IPR036259">
    <property type="entry name" value="MFS_trans_sf"/>
</dbReference>
<feature type="transmembrane region" description="Helical" evidence="7">
    <location>
        <begin position="262"/>
        <end position="282"/>
    </location>
</feature>
<feature type="transmembrane region" description="Helical" evidence="7">
    <location>
        <begin position="356"/>
        <end position="378"/>
    </location>
</feature>
<feature type="transmembrane region" description="Helical" evidence="7">
    <location>
        <begin position="384"/>
        <end position="403"/>
    </location>
</feature>
<accession>A0A1E3A6M2</accession>
<dbReference type="InterPro" id="IPR020846">
    <property type="entry name" value="MFS_dom"/>
</dbReference>
<evidence type="ECO:0000256" key="3">
    <source>
        <dbReference type="ARBA" id="ARBA00022475"/>
    </source>
</evidence>
<dbReference type="PATRIC" id="fig|1432052.4.peg.5788"/>
<dbReference type="Pfam" id="PF07690">
    <property type="entry name" value="MFS_1"/>
    <property type="match status" value="1"/>
</dbReference>
<dbReference type="EMBL" id="MCGH01000003">
    <property type="protein sequence ID" value="ODM04400.1"/>
    <property type="molecule type" value="Genomic_DNA"/>
</dbReference>
<dbReference type="InterPro" id="IPR011701">
    <property type="entry name" value="MFS"/>
</dbReference>
<dbReference type="GO" id="GO:0022857">
    <property type="term" value="F:transmembrane transporter activity"/>
    <property type="evidence" value="ECO:0007669"/>
    <property type="project" value="InterPro"/>
</dbReference>
<dbReference type="AlphaFoldDB" id="A0A1E3A6M2"/>
<comment type="subcellular location">
    <subcellularLocation>
        <location evidence="1">Cell membrane</location>
        <topology evidence="1">Multi-pass membrane protein</topology>
    </subcellularLocation>
</comment>
<feature type="transmembrane region" description="Helical" evidence="7">
    <location>
        <begin position="42"/>
        <end position="66"/>
    </location>
</feature>
<evidence type="ECO:0000256" key="7">
    <source>
        <dbReference type="SAM" id="Phobius"/>
    </source>
</evidence>
<feature type="transmembrane region" description="Helical" evidence="7">
    <location>
        <begin position="319"/>
        <end position="344"/>
    </location>
</feature>
<keyword evidence="2" id="KW-0813">Transport</keyword>
<evidence type="ECO:0000256" key="1">
    <source>
        <dbReference type="ARBA" id="ARBA00004651"/>
    </source>
</evidence>
<dbReference type="CDD" id="cd06173">
    <property type="entry name" value="MFS_MefA_like"/>
    <property type="match status" value="1"/>
</dbReference>
<proteinExistence type="predicted"/>
<organism evidence="9 10">
    <name type="scientific">Eisenbergiella tayi</name>
    <dbReference type="NCBI Taxonomy" id="1432052"/>
    <lineage>
        <taxon>Bacteria</taxon>
        <taxon>Bacillati</taxon>
        <taxon>Bacillota</taxon>
        <taxon>Clostridia</taxon>
        <taxon>Lachnospirales</taxon>
        <taxon>Lachnospiraceae</taxon>
        <taxon>Eisenbergiella</taxon>
    </lineage>
</organism>
<keyword evidence="5 7" id="KW-1133">Transmembrane helix</keyword>
<evidence type="ECO:0000313" key="10">
    <source>
        <dbReference type="Proteomes" id="UP000094067"/>
    </source>
</evidence>
<keyword evidence="6 7" id="KW-0472">Membrane</keyword>
<evidence type="ECO:0000256" key="5">
    <source>
        <dbReference type="ARBA" id="ARBA00022989"/>
    </source>
</evidence>
<dbReference type="SUPFAM" id="SSF103473">
    <property type="entry name" value="MFS general substrate transporter"/>
    <property type="match status" value="1"/>
</dbReference>
<feature type="transmembrane region" description="Helical" evidence="7">
    <location>
        <begin position="223"/>
        <end position="250"/>
    </location>
</feature>
<feature type="transmembrane region" description="Helical" evidence="7">
    <location>
        <begin position="138"/>
        <end position="161"/>
    </location>
</feature>
<dbReference type="GO" id="GO:0005886">
    <property type="term" value="C:plasma membrane"/>
    <property type="evidence" value="ECO:0007669"/>
    <property type="project" value="UniProtKB-SubCell"/>
</dbReference>
<evidence type="ECO:0000259" key="8">
    <source>
        <dbReference type="PROSITE" id="PS50850"/>
    </source>
</evidence>
<feature type="transmembrane region" description="Helical" evidence="7">
    <location>
        <begin position="167"/>
        <end position="185"/>
    </location>
</feature>
<name>A0A1E3A6M2_9FIRM</name>
<reference evidence="9 10" key="1">
    <citation type="submission" date="2016-07" db="EMBL/GenBank/DDBJ databases">
        <title>Characterization of isolates of Eisenbergiella tayi derived from blood cultures, using whole genome sequencing.</title>
        <authorList>
            <person name="Burdz T."/>
            <person name="Wiebe D."/>
            <person name="Huynh C."/>
            <person name="Bernard K."/>
        </authorList>
    </citation>
    <scope>NUCLEOTIDE SEQUENCE [LARGE SCALE GENOMIC DNA]</scope>
    <source>
        <strain evidence="9 10">NML 110608</strain>
    </source>
</reference>
<feature type="transmembrane region" description="Helical" evidence="7">
    <location>
        <begin position="9"/>
        <end position="30"/>
    </location>
</feature>
<gene>
    <name evidence="9" type="ORF">BEI61_05207</name>
</gene>
<keyword evidence="4 7" id="KW-0812">Transmembrane</keyword>
<feature type="transmembrane region" description="Helical" evidence="7">
    <location>
        <begin position="294"/>
        <end position="313"/>
    </location>
</feature>